<reference evidence="2 3" key="1">
    <citation type="journal article" date="2010" name="Stand. Genomic Sci.">
        <title>Complete genome sequence of Coraliomargarita akajimensis type strain (04OKA010-24).</title>
        <authorList>
            <person name="Mavromatis K."/>
            <person name="Abt B."/>
            <person name="Brambilla E."/>
            <person name="Lapidus A."/>
            <person name="Copeland A."/>
            <person name="Deshpande S."/>
            <person name="Nolan M."/>
            <person name="Lucas S."/>
            <person name="Tice H."/>
            <person name="Cheng J.F."/>
            <person name="Han C."/>
            <person name="Detter J.C."/>
            <person name="Woyke T."/>
            <person name="Goodwin L."/>
            <person name="Pitluck S."/>
            <person name="Held B."/>
            <person name="Brettin T."/>
            <person name="Tapia R."/>
            <person name="Ivanova N."/>
            <person name="Mikhailova N."/>
            <person name="Pati A."/>
            <person name="Liolios K."/>
            <person name="Chen A."/>
            <person name="Palaniappan K."/>
            <person name="Land M."/>
            <person name="Hauser L."/>
            <person name="Chang Y.J."/>
            <person name="Jeffries C.D."/>
            <person name="Rohde M."/>
            <person name="Goker M."/>
            <person name="Bristow J."/>
            <person name="Eisen J.A."/>
            <person name="Markowitz V."/>
            <person name="Hugenholtz P."/>
            <person name="Klenk H.P."/>
            <person name="Kyrpides N.C."/>
        </authorList>
    </citation>
    <scope>NUCLEOTIDE SEQUENCE [LARGE SCALE GENOMIC DNA]</scope>
    <source>
        <strain evidence="3">DSM 45221 / IAM 15411 / JCM 23193 / KCTC 12865</strain>
    </source>
</reference>
<evidence type="ECO:0000256" key="1">
    <source>
        <dbReference type="SAM" id="SignalP"/>
    </source>
</evidence>
<proteinExistence type="predicted"/>
<dbReference type="STRING" id="583355.Caka_0316"/>
<organism evidence="2 3">
    <name type="scientific">Coraliomargarita akajimensis (strain DSM 45221 / IAM 15411 / JCM 23193 / KCTC 12865 / 04OKA010-24)</name>
    <dbReference type="NCBI Taxonomy" id="583355"/>
    <lineage>
        <taxon>Bacteria</taxon>
        <taxon>Pseudomonadati</taxon>
        <taxon>Verrucomicrobiota</taxon>
        <taxon>Opitutia</taxon>
        <taxon>Puniceicoccales</taxon>
        <taxon>Coraliomargaritaceae</taxon>
        <taxon>Coraliomargarita</taxon>
    </lineage>
</organism>
<dbReference type="KEGG" id="caa:Caka_0316"/>
<dbReference type="AlphaFoldDB" id="D5EMD5"/>
<protein>
    <submittedName>
        <fullName evidence="2">Uncharacterized protein</fullName>
    </submittedName>
</protein>
<accession>D5EMD5</accession>
<evidence type="ECO:0000313" key="3">
    <source>
        <dbReference type="Proteomes" id="UP000000925"/>
    </source>
</evidence>
<dbReference type="EMBL" id="CP001998">
    <property type="protein sequence ID" value="ADE53341.1"/>
    <property type="molecule type" value="Genomic_DNA"/>
</dbReference>
<dbReference type="Proteomes" id="UP000000925">
    <property type="component" value="Chromosome"/>
</dbReference>
<feature type="signal peptide" evidence="1">
    <location>
        <begin position="1"/>
        <end position="19"/>
    </location>
</feature>
<dbReference type="HOGENOM" id="CLU_1831773_0_0_0"/>
<keyword evidence="3" id="KW-1185">Reference proteome</keyword>
<dbReference type="PROSITE" id="PS51257">
    <property type="entry name" value="PROKAR_LIPOPROTEIN"/>
    <property type="match status" value="1"/>
</dbReference>
<sequence length="140" mass="15847">MKILITTFLALLTSCVIFAVEKPDDVVLITWTMKAQDSQVTEKEFTVHLASLAFEIKEKSNEEKTLLAAGKFQNKGGYIWIDQTIQGMKVAWPKSYISAKEPRVMHFNNQAYRLVKPIRTLSSGEVLAEGQPIDPFEKNN</sequence>
<feature type="chain" id="PRO_5003070853" evidence="1">
    <location>
        <begin position="20"/>
        <end position="140"/>
    </location>
</feature>
<gene>
    <name evidence="2" type="ordered locus">Caka_0316</name>
</gene>
<evidence type="ECO:0000313" key="2">
    <source>
        <dbReference type="EMBL" id="ADE53341.1"/>
    </source>
</evidence>
<keyword evidence="1" id="KW-0732">Signal</keyword>
<dbReference type="RefSeq" id="WP_013042067.1">
    <property type="nucleotide sequence ID" value="NC_014008.1"/>
</dbReference>
<name>D5EMD5_CORAD</name>